<comment type="caution">
    <text evidence="5">The sequence shown here is derived from an EMBL/GenBank/DDBJ whole genome shotgun (WGS) entry which is preliminary data.</text>
</comment>
<dbReference type="SMART" id="SM00448">
    <property type="entry name" value="REC"/>
    <property type="match status" value="1"/>
</dbReference>
<evidence type="ECO:0000256" key="2">
    <source>
        <dbReference type="PROSITE-ProRule" id="PRU00169"/>
    </source>
</evidence>
<dbReference type="InterPro" id="IPR001932">
    <property type="entry name" value="PPM-type_phosphatase-like_dom"/>
</dbReference>
<dbReference type="Gene3D" id="3.60.40.10">
    <property type="entry name" value="PPM-type phosphatase domain"/>
    <property type="match status" value="1"/>
</dbReference>
<feature type="domain" description="Response regulatory" evidence="4">
    <location>
        <begin position="15"/>
        <end position="129"/>
    </location>
</feature>
<dbReference type="RefSeq" id="WP_240590380.1">
    <property type="nucleotide sequence ID" value="NZ_JAKUDL010000002.1"/>
</dbReference>
<dbReference type="InterPro" id="IPR001789">
    <property type="entry name" value="Sig_transdc_resp-reg_receiver"/>
</dbReference>
<accession>A0AAJ1EZX3</accession>
<dbReference type="Gene3D" id="3.40.50.2300">
    <property type="match status" value="1"/>
</dbReference>
<organism evidence="5 6">
    <name type="scientific">Shewanella zhuhaiensis</name>
    <dbReference type="NCBI Taxonomy" id="2919576"/>
    <lineage>
        <taxon>Bacteria</taxon>
        <taxon>Pseudomonadati</taxon>
        <taxon>Pseudomonadota</taxon>
        <taxon>Gammaproteobacteria</taxon>
        <taxon>Alteromonadales</taxon>
        <taxon>Shewanellaceae</taxon>
        <taxon>Shewanella</taxon>
    </lineage>
</organism>
<dbReference type="InterPro" id="IPR052016">
    <property type="entry name" value="Bact_Sigma-Reg"/>
</dbReference>
<dbReference type="InterPro" id="IPR036457">
    <property type="entry name" value="PPM-type-like_dom_sf"/>
</dbReference>
<dbReference type="GO" id="GO:0000160">
    <property type="term" value="P:phosphorelay signal transduction system"/>
    <property type="evidence" value="ECO:0007669"/>
    <property type="project" value="InterPro"/>
</dbReference>
<protein>
    <submittedName>
        <fullName evidence="5">SpoIIE family protein phosphatase</fullName>
    </submittedName>
</protein>
<dbReference type="SMART" id="SM00331">
    <property type="entry name" value="PP2C_SIG"/>
    <property type="match status" value="1"/>
</dbReference>
<dbReference type="Proteomes" id="UP001297581">
    <property type="component" value="Unassembled WGS sequence"/>
</dbReference>
<dbReference type="GO" id="GO:0016791">
    <property type="term" value="F:phosphatase activity"/>
    <property type="evidence" value="ECO:0007669"/>
    <property type="project" value="TreeGrafter"/>
</dbReference>
<evidence type="ECO:0000256" key="1">
    <source>
        <dbReference type="ARBA" id="ARBA00022801"/>
    </source>
</evidence>
<reference evidence="5 6" key="1">
    <citation type="submission" date="2022-02" db="EMBL/GenBank/DDBJ databases">
        <title>The genome sequence of Shewanella sp. 3B26.</title>
        <authorList>
            <person name="Du J."/>
        </authorList>
    </citation>
    <scope>NUCLEOTIDE SEQUENCE [LARGE SCALE GENOMIC DNA]</scope>
    <source>
        <strain evidence="5 6">3B26</strain>
    </source>
</reference>
<evidence type="ECO:0000256" key="3">
    <source>
        <dbReference type="SAM" id="Coils"/>
    </source>
</evidence>
<gene>
    <name evidence="5" type="ORF">MJ923_06310</name>
</gene>
<proteinExistence type="predicted"/>
<evidence type="ECO:0000313" key="6">
    <source>
        <dbReference type="Proteomes" id="UP001297581"/>
    </source>
</evidence>
<sequence length="422" mass="45538">MGMTINAAHTAVSIKVLLVEDTASERFYIAELLHQQGFEVIESASAEEALERLNEHHIDLVVSDWRMPGMSGPELCHIIKSRPQPPYVLMLTANADTGFLIQGIESGADDYLPKPFAPAVLRVRLLAAVRLIELNQALARQNAALERAITEVSAANQQLQADLHQAALLQQSLLPAPMEDINGWHCLSRFASASMLAGDLFNIIRLDEQNLGFYLIDVAGHGSAAAMQAFSLAMMLSPCRCDWHGQTPAGLMSMLNQGFVDPGEQGQYATALIGKLNTQSGQLSLASAGHPAPILLRRNSQGEDCDQVVDTALAAAGFPLGIMDASQYPNIELQLNGGDRLLLFSDGAYESLHANHGRFGHGRLVRLAHSGAQLSHSALISHLYHAIHLWQGGVFQDDVSLMLLCAPAQSNPDGRSHEQSAA</sequence>
<evidence type="ECO:0000259" key="4">
    <source>
        <dbReference type="PROSITE" id="PS50110"/>
    </source>
</evidence>
<name>A0AAJ1EZX3_9GAMM</name>
<dbReference type="InterPro" id="IPR011006">
    <property type="entry name" value="CheY-like_superfamily"/>
</dbReference>
<dbReference type="Pfam" id="PF00072">
    <property type="entry name" value="Response_reg"/>
    <property type="match status" value="1"/>
</dbReference>
<dbReference type="Pfam" id="PF07228">
    <property type="entry name" value="SpoIIE"/>
    <property type="match status" value="1"/>
</dbReference>
<dbReference type="PANTHER" id="PTHR43156">
    <property type="entry name" value="STAGE II SPORULATION PROTEIN E-RELATED"/>
    <property type="match status" value="1"/>
</dbReference>
<keyword evidence="3" id="KW-0175">Coiled coil</keyword>
<dbReference type="EMBL" id="JAKUDL010000002">
    <property type="protein sequence ID" value="MCH4293917.1"/>
    <property type="molecule type" value="Genomic_DNA"/>
</dbReference>
<keyword evidence="6" id="KW-1185">Reference proteome</keyword>
<dbReference type="AlphaFoldDB" id="A0AAJ1EZX3"/>
<dbReference type="SUPFAM" id="SSF52172">
    <property type="entry name" value="CheY-like"/>
    <property type="match status" value="1"/>
</dbReference>
<dbReference type="PANTHER" id="PTHR43156:SF2">
    <property type="entry name" value="STAGE II SPORULATION PROTEIN E"/>
    <property type="match status" value="1"/>
</dbReference>
<dbReference type="CDD" id="cd17574">
    <property type="entry name" value="REC_OmpR"/>
    <property type="match status" value="1"/>
</dbReference>
<keyword evidence="2" id="KW-0597">Phosphoprotein</keyword>
<dbReference type="PROSITE" id="PS50110">
    <property type="entry name" value="RESPONSE_REGULATORY"/>
    <property type="match status" value="1"/>
</dbReference>
<evidence type="ECO:0000313" key="5">
    <source>
        <dbReference type="EMBL" id="MCH4293917.1"/>
    </source>
</evidence>
<feature type="modified residue" description="4-aspartylphosphate" evidence="2">
    <location>
        <position position="64"/>
    </location>
</feature>
<feature type="coiled-coil region" evidence="3">
    <location>
        <begin position="128"/>
        <end position="162"/>
    </location>
</feature>
<keyword evidence="1" id="KW-0378">Hydrolase</keyword>